<keyword evidence="2" id="KW-1185">Reference proteome</keyword>
<dbReference type="EMBL" id="OZ021744">
    <property type="protein sequence ID" value="CAK9311780.1"/>
    <property type="molecule type" value="Genomic_DNA"/>
</dbReference>
<gene>
    <name evidence="1" type="ORF">CITCOLO1_LOCUS3447</name>
</gene>
<evidence type="ECO:0000313" key="1">
    <source>
        <dbReference type="EMBL" id="CAK9311780.1"/>
    </source>
</evidence>
<reference evidence="1 2" key="1">
    <citation type="submission" date="2024-03" db="EMBL/GenBank/DDBJ databases">
        <authorList>
            <person name="Gkanogiannis A."/>
            <person name="Becerra Lopez-Lavalle L."/>
        </authorList>
    </citation>
    <scope>NUCLEOTIDE SEQUENCE [LARGE SCALE GENOMIC DNA]</scope>
</reference>
<accession>A0ABP0XYJ4</accession>
<organism evidence="1 2">
    <name type="scientific">Citrullus colocynthis</name>
    <name type="common">colocynth</name>
    <dbReference type="NCBI Taxonomy" id="252529"/>
    <lineage>
        <taxon>Eukaryota</taxon>
        <taxon>Viridiplantae</taxon>
        <taxon>Streptophyta</taxon>
        <taxon>Embryophyta</taxon>
        <taxon>Tracheophyta</taxon>
        <taxon>Spermatophyta</taxon>
        <taxon>Magnoliopsida</taxon>
        <taxon>eudicotyledons</taxon>
        <taxon>Gunneridae</taxon>
        <taxon>Pentapetalae</taxon>
        <taxon>rosids</taxon>
        <taxon>fabids</taxon>
        <taxon>Cucurbitales</taxon>
        <taxon>Cucurbitaceae</taxon>
        <taxon>Benincaseae</taxon>
        <taxon>Citrullus</taxon>
    </lineage>
</organism>
<name>A0ABP0XYJ4_9ROSI</name>
<dbReference type="Proteomes" id="UP001642487">
    <property type="component" value="Chromosome 10"/>
</dbReference>
<feature type="non-terminal residue" evidence="1">
    <location>
        <position position="1"/>
    </location>
</feature>
<sequence length="51" mass="5611">LSPMPAHPQPPQAPQCLTHCLVHCPSPHPYACTANHTHAHAPLQEKPPRHQ</sequence>
<proteinExistence type="predicted"/>
<protein>
    <submittedName>
        <fullName evidence="1">Uncharacterized protein</fullName>
    </submittedName>
</protein>
<evidence type="ECO:0000313" key="2">
    <source>
        <dbReference type="Proteomes" id="UP001642487"/>
    </source>
</evidence>